<dbReference type="Pfam" id="PF02995">
    <property type="entry name" value="DUF229"/>
    <property type="match status" value="1"/>
</dbReference>
<dbReference type="PANTHER" id="PTHR10974">
    <property type="entry name" value="FI08016P-RELATED"/>
    <property type="match status" value="1"/>
</dbReference>
<dbReference type="GO" id="GO:0005615">
    <property type="term" value="C:extracellular space"/>
    <property type="evidence" value="ECO:0007669"/>
    <property type="project" value="TreeGrafter"/>
</dbReference>
<evidence type="ECO:0000313" key="2">
    <source>
        <dbReference type="Proteomes" id="UP000708208"/>
    </source>
</evidence>
<accession>A0A8J2PVV4</accession>
<gene>
    <name evidence="1" type="ORF">AFUS01_LOCUS33785</name>
</gene>
<keyword evidence="2" id="KW-1185">Reference proteome</keyword>
<dbReference type="EMBL" id="CAJVCH010529952">
    <property type="protein sequence ID" value="CAG7823575.1"/>
    <property type="molecule type" value="Genomic_DNA"/>
</dbReference>
<protein>
    <submittedName>
        <fullName evidence="1">Uncharacterized protein</fullName>
    </submittedName>
</protein>
<feature type="non-terminal residue" evidence="1">
    <location>
        <position position="1"/>
    </location>
</feature>
<proteinExistence type="predicted"/>
<name>A0A8J2PVV4_9HEXA</name>
<sequence length="156" mass="17217">ITAEVTEIPEGIQFIKVDCTNGSESSQIPVDLFGIIKPITSKKENILQPNISESPGAIIPGSREVIEPEPIKKFNVVVLGLDSLSHMNFIRVMPRTHAYITQNLSALSFSGYVKVGDNTFPNLASILTGKSVEELNDICWKDRLTDHFDEEIPGSY</sequence>
<evidence type="ECO:0000313" key="1">
    <source>
        <dbReference type="EMBL" id="CAG7823575.1"/>
    </source>
</evidence>
<dbReference type="PANTHER" id="PTHR10974:SF1">
    <property type="entry name" value="FI08016P-RELATED"/>
    <property type="match status" value="1"/>
</dbReference>
<dbReference type="OrthoDB" id="413313at2759"/>
<dbReference type="Proteomes" id="UP000708208">
    <property type="component" value="Unassembled WGS sequence"/>
</dbReference>
<comment type="caution">
    <text evidence="1">The sequence shown here is derived from an EMBL/GenBank/DDBJ whole genome shotgun (WGS) entry which is preliminary data.</text>
</comment>
<organism evidence="1 2">
    <name type="scientific">Allacma fusca</name>
    <dbReference type="NCBI Taxonomy" id="39272"/>
    <lineage>
        <taxon>Eukaryota</taxon>
        <taxon>Metazoa</taxon>
        <taxon>Ecdysozoa</taxon>
        <taxon>Arthropoda</taxon>
        <taxon>Hexapoda</taxon>
        <taxon>Collembola</taxon>
        <taxon>Symphypleona</taxon>
        <taxon>Sminthuridae</taxon>
        <taxon>Allacma</taxon>
    </lineage>
</organism>
<dbReference type="InterPro" id="IPR004245">
    <property type="entry name" value="DUF229"/>
</dbReference>
<reference evidence="1" key="1">
    <citation type="submission" date="2021-06" db="EMBL/GenBank/DDBJ databases">
        <authorList>
            <person name="Hodson N. C."/>
            <person name="Mongue J. A."/>
            <person name="Jaron S. K."/>
        </authorList>
    </citation>
    <scope>NUCLEOTIDE SEQUENCE</scope>
</reference>
<dbReference type="AlphaFoldDB" id="A0A8J2PVV4"/>